<evidence type="ECO:0000256" key="1">
    <source>
        <dbReference type="SAM" id="MobiDB-lite"/>
    </source>
</evidence>
<gene>
    <name evidence="3" type="ORF">BDV25DRAFT_149515</name>
</gene>
<dbReference type="OrthoDB" id="4468080at2759"/>
<organism evidence="3 4">
    <name type="scientific">Aspergillus avenaceus</name>
    <dbReference type="NCBI Taxonomy" id="36643"/>
    <lineage>
        <taxon>Eukaryota</taxon>
        <taxon>Fungi</taxon>
        <taxon>Dikarya</taxon>
        <taxon>Ascomycota</taxon>
        <taxon>Pezizomycotina</taxon>
        <taxon>Eurotiomycetes</taxon>
        <taxon>Eurotiomycetidae</taxon>
        <taxon>Eurotiales</taxon>
        <taxon>Aspergillaceae</taxon>
        <taxon>Aspergillus</taxon>
        <taxon>Aspergillus subgen. Circumdati</taxon>
    </lineage>
</organism>
<accession>A0A5N6U487</accession>
<dbReference type="Proteomes" id="UP000325780">
    <property type="component" value="Unassembled WGS sequence"/>
</dbReference>
<keyword evidence="2" id="KW-0812">Transmembrane</keyword>
<feature type="region of interest" description="Disordered" evidence="1">
    <location>
        <begin position="51"/>
        <end position="87"/>
    </location>
</feature>
<protein>
    <submittedName>
        <fullName evidence="3">Uncharacterized protein</fullName>
    </submittedName>
</protein>
<keyword evidence="4" id="KW-1185">Reference proteome</keyword>
<evidence type="ECO:0000313" key="3">
    <source>
        <dbReference type="EMBL" id="KAE8153453.1"/>
    </source>
</evidence>
<dbReference type="EMBL" id="ML742039">
    <property type="protein sequence ID" value="KAE8153453.1"/>
    <property type="molecule type" value="Genomic_DNA"/>
</dbReference>
<sequence>MYPSSMPTRRYARGMYRRPYGPGGIGGLVKVAFIGTCTYLVAKKIFHAGQESVSRTDQRTAAVPYTPGSRHSYHGPIHHEAWNQSRQ</sequence>
<keyword evidence="2" id="KW-0472">Membrane</keyword>
<feature type="transmembrane region" description="Helical" evidence="2">
    <location>
        <begin position="20"/>
        <end position="42"/>
    </location>
</feature>
<name>A0A5N6U487_ASPAV</name>
<evidence type="ECO:0000256" key="2">
    <source>
        <dbReference type="SAM" id="Phobius"/>
    </source>
</evidence>
<evidence type="ECO:0000313" key="4">
    <source>
        <dbReference type="Proteomes" id="UP000325780"/>
    </source>
</evidence>
<proteinExistence type="predicted"/>
<dbReference type="AlphaFoldDB" id="A0A5N6U487"/>
<keyword evidence="2" id="KW-1133">Transmembrane helix</keyword>
<reference evidence="3 4" key="1">
    <citation type="submission" date="2019-04" db="EMBL/GenBank/DDBJ databases">
        <title>Friends and foes A comparative genomics study of 23 Aspergillus species from section Flavi.</title>
        <authorList>
            <consortium name="DOE Joint Genome Institute"/>
            <person name="Kjaerbolling I."/>
            <person name="Vesth T."/>
            <person name="Frisvad J.C."/>
            <person name="Nybo J.L."/>
            <person name="Theobald S."/>
            <person name="Kildgaard S."/>
            <person name="Isbrandt T."/>
            <person name="Kuo A."/>
            <person name="Sato A."/>
            <person name="Lyhne E.K."/>
            <person name="Kogle M.E."/>
            <person name="Wiebenga A."/>
            <person name="Kun R.S."/>
            <person name="Lubbers R.J."/>
            <person name="Makela M.R."/>
            <person name="Barry K."/>
            <person name="Chovatia M."/>
            <person name="Clum A."/>
            <person name="Daum C."/>
            <person name="Haridas S."/>
            <person name="He G."/>
            <person name="LaButti K."/>
            <person name="Lipzen A."/>
            <person name="Mondo S."/>
            <person name="Riley R."/>
            <person name="Salamov A."/>
            <person name="Simmons B.A."/>
            <person name="Magnuson J.K."/>
            <person name="Henrissat B."/>
            <person name="Mortensen U.H."/>
            <person name="Larsen T.O."/>
            <person name="Devries R.P."/>
            <person name="Grigoriev I.V."/>
            <person name="Machida M."/>
            <person name="Baker S.E."/>
            <person name="Andersen M.R."/>
        </authorList>
    </citation>
    <scope>NUCLEOTIDE SEQUENCE [LARGE SCALE GENOMIC DNA]</scope>
    <source>
        <strain evidence="3 4">IBT 18842</strain>
    </source>
</reference>